<evidence type="ECO:0000313" key="2">
    <source>
        <dbReference type="EMBL" id="CRK89780.1"/>
    </source>
</evidence>
<feature type="domain" description="Methyltransferase" evidence="1">
    <location>
        <begin position="35"/>
        <end position="170"/>
    </location>
</feature>
<dbReference type="PANTHER" id="PTHR43861">
    <property type="entry name" value="TRANS-ACONITATE 2-METHYLTRANSFERASE-RELATED"/>
    <property type="match status" value="1"/>
</dbReference>
<sequence length="280" mass="32172">MDNPELFTKSNLLTKNESEKLVKIFCNMFADKLRDGSVLIDVGCGDGGTLVHVISLFAIKFKEVVGVDISDNMIKYARNTYGNEVMKFHQLDVIEIGSLSNDMLFQRTGIKYQSADIVTSFICLQWIEDLKKAFENMRKLIKPDGFLVVNLVKDCTSMSKSYEEVSQREKYRQFINGVKIPIFPLKNIDDPCKVLNEMLTEINFAVKMTKFDKVFIDHKNPSAYFDLVKSAYTLSPTMPEELQNEFYDDFFERIEPFVDQSDGGYIICYECLHLIAVKSN</sequence>
<accession>A0A1J1HQW4</accession>
<dbReference type="InterPro" id="IPR025714">
    <property type="entry name" value="Methyltranfer_dom"/>
</dbReference>
<gene>
    <name evidence="2" type="ORF">CLUMA_CG003430</name>
</gene>
<proteinExistence type="predicted"/>
<reference evidence="2 3" key="1">
    <citation type="submission" date="2015-04" db="EMBL/GenBank/DDBJ databases">
        <authorList>
            <person name="Syromyatnikov M.Y."/>
            <person name="Popov V.N."/>
        </authorList>
    </citation>
    <scope>NUCLEOTIDE SEQUENCE [LARGE SCALE GENOMIC DNA]</scope>
</reference>
<protein>
    <submittedName>
        <fullName evidence="2">CLUMA_CG003430, isoform A</fullName>
    </submittedName>
</protein>
<dbReference type="CDD" id="cd02440">
    <property type="entry name" value="AdoMet_MTases"/>
    <property type="match status" value="1"/>
</dbReference>
<dbReference type="AlphaFoldDB" id="A0A1J1HQW4"/>
<dbReference type="PANTHER" id="PTHR43861:SF1">
    <property type="entry name" value="TRANS-ACONITATE 2-METHYLTRANSFERASE"/>
    <property type="match status" value="1"/>
</dbReference>
<dbReference type="Gene3D" id="3.40.50.150">
    <property type="entry name" value="Vaccinia Virus protein VP39"/>
    <property type="match status" value="1"/>
</dbReference>
<evidence type="ECO:0000313" key="3">
    <source>
        <dbReference type="Proteomes" id="UP000183832"/>
    </source>
</evidence>
<keyword evidence="3" id="KW-1185">Reference proteome</keyword>
<dbReference type="Proteomes" id="UP000183832">
    <property type="component" value="Unassembled WGS sequence"/>
</dbReference>
<dbReference type="InterPro" id="IPR029063">
    <property type="entry name" value="SAM-dependent_MTases_sf"/>
</dbReference>
<dbReference type="OrthoDB" id="7771310at2759"/>
<evidence type="ECO:0000259" key="1">
    <source>
        <dbReference type="Pfam" id="PF13847"/>
    </source>
</evidence>
<dbReference type="EMBL" id="CVRI01000014">
    <property type="protein sequence ID" value="CRK89780.1"/>
    <property type="molecule type" value="Genomic_DNA"/>
</dbReference>
<organism evidence="2 3">
    <name type="scientific">Clunio marinus</name>
    <dbReference type="NCBI Taxonomy" id="568069"/>
    <lineage>
        <taxon>Eukaryota</taxon>
        <taxon>Metazoa</taxon>
        <taxon>Ecdysozoa</taxon>
        <taxon>Arthropoda</taxon>
        <taxon>Hexapoda</taxon>
        <taxon>Insecta</taxon>
        <taxon>Pterygota</taxon>
        <taxon>Neoptera</taxon>
        <taxon>Endopterygota</taxon>
        <taxon>Diptera</taxon>
        <taxon>Nematocera</taxon>
        <taxon>Chironomoidea</taxon>
        <taxon>Chironomidae</taxon>
        <taxon>Clunio</taxon>
    </lineage>
</organism>
<dbReference type="Pfam" id="PF13847">
    <property type="entry name" value="Methyltransf_31"/>
    <property type="match status" value="1"/>
</dbReference>
<name>A0A1J1HQW4_9DIPT</name>
<dbReference type="STRING" id="568069.A0A1J1HQW4"/>
<dbReference type="SUPFAM" id="SSF53335">
    <property type="entry name" value="S-adenosyl-L-methionine-dependent methyltransferases"/>
    <property type="match status" value="1"/>
</dbReference>